<gene>
    <name evidence="2" type="ORF">A3D26_01765</name>
</gene>
<feature type="transmembrane region" description="Helical" evidence="1">
    <location>
        <begin position="34"/>
        <end position="57"/>
    </location>
</feature>
<evidence type="ECO:0000313" key="3">
    <source>
        <dbReference type="Proteomes" id="UP000178319"/>
    </source>
</evidence>
<proteinExistence type="predicted"/>
<accession>A0A1G1V6C2</accession>
<keyword evidence="1" id="KW-0472">Membrane</keyword>
<dbReference type="STRING" id="1797516.A3D26_01765"/>
<evidence type="ECO:0000313" key="2">
    <source>
        <dbReference type="EMBL" id="OGY10913.1"/>
    </source>
</evidence>
<name>A0A1G1V6C2_9BACT</name>
<keyword evidence="1" id="KW-0812">Transmembrane</keyword>
<organism evidence="2 3">
    <name type="scientific">Candidatus Blackburnbacteria bacterium RIFCSPHIGHO2_02_FULL_44_20</name>
    <dbReference type="NCBI Taxonomy" id="1797516"/>
    <lineage>
        <taxon>Bacteria</taxon>
        <taxon>Candidatus Blackburniibacteriota</taxon>
    </lineage>
</organism>
<comment type="caution">
    <text evidence="2">The sequence shown here is derived from an EMBL/GenBank/DDBJ whole genome shotgun (WGS) entry which is preliminary data.</text>
</comment>
<dbReference type="AlphaFoldDB" id="A0A1G1V6C2"/>
<evidence type="ECO:0000256" key="1">
    <source>
        <dbReference type="SAM" id="Phobius"/>
    </source>
</evidence>
<dbReference type="EMBL" id="MHBZ01000027">
    <property type="protein sequence ID" value="OGY10913.1"/>
    <property type="molecule type" value="Genomic_DNA"/>
</dbReference>
<keyword evidence="1" id="KW-1133">Transmembrane helix</keyword>
<sequence>MGLAVVVAVGLGVAGGVAVGVRLWVGLGVAVDVLVLVGATEAVAATVGVGVFVFVTAEFVTTLNTRLVFGVLKTCCPEAGHQLTPLSVIVIEKLVAVSVVQNTRIPANSPS</sequence>
<protein>
    <submittedName>
        <fullName evidence="2">Uncharacterized protein</fullName>
    </submittedName>
</protein>
<reference evidence="2 3" key="1">
    <citation type="journal article" date="2016" name="Nat. Commun.">
        <title>Thousands of microbial genomes shed light on interconnected biogeochemical processes in an aquifer system.</title>
        <authorList>
            <person name="Anantharaman K."/>
            <person name="Brown C.T."/>
            <person name="Hug L.A."/>
            <person name="Sharon I."/>
            <person name="Castelle C.J."/>
            <person name="Probst A.J."/>
            <person name="Thomas B.C."/>
            <person name="Singh A."/>
            <person name="Wilkins M.J."/>
            <person name="Karaoz U."/>
            <person name="Brodie E.L."/>
            <person name="Williams K.H."/>
            <person name="Hubbard S.S."/>
            <person name="Banfield J.F."/>
        </authorList>
    </citation>
    <scope>NUCLEOTIDE SEQUENCE [LARGE SCALE GENOMIC DNA]</scope>
</reference>
<dbReference type="Proteomes" id="UP000178319">
    <property type="component" value="Unassembled WGS sequence"/>
</dbReference>